<keyword evidence="5" id="KW-0472">Membrane</keyword>
<dbReference type="PANTHER" id="PTHR42987">
    <property type="entry name" value="PEPTIDASE S49"/>
    <property type="match status" value="1"/>
</dbReference>
<dbReference type="InterPro" id="IPR029045">
    <property type="entry name" value="ClpP/crotonase-like_dom_sf"/>
</dbReference>
<dbReference type="Gene3D" id="3.90.226.10">
    <property type="entry name" value="2-enoyl-CoA Hydratase, Chain A, domain 1"/>
    <property type="match status" value="1"/>
</dbReference>
<dbReference type="GO" id="GO:0008236">
    <property type="term" value="F:serine-type peptidase activity"/>
    <property type="evidence" value="ECO:0007669"/>
    <property type="project" value="UniProtKB-KW"/>
</dbReference>
<organism evidence="7 8">
    <name type="scientific">Candidatus Roizmanbacteria bacterium GW2011_GWB1_40_7</name>
    <dbReference type="NCBI Taxonomy" id="1618482"/>
    <lineage>
        <taxon>Bacteria</taxon>
        <taxon>Candidatus Roizmaniibacteriota</taxon>
    </lineage>
</organism>
<keyword evidence="3" id="KW-0378">Hydrolase</keyword>
<dbReference type="CDD" id="cd07023">
    <property type="entry name" value="S49_Sppa_N_C"/>
    <property type="match status" value="1"/>
</dbReference>
<feature type="transmembrane region" description="Helical" evidence="5">
    <location>
        <begin position="43"/>
        <end position="61"/>
    </location>
</feature>
<keyword evidence="4" id="KW-0720">Serine protease</keyword>
<dbReference type="InterPro" id="IPR047272">
    <property type="entry name" value="S49_SppA_C"/>
</dbReference>
<evidence type="ECO:0000256" key="3">
    <source>
        <dbReference type="ARBA" id="ARBA00022801"/>
    </source>
</evidence>
<reference evidence="7 8" key="1">
    <citation type="journal article" date="2015" name="Nature">
        <title>rRNA introns, odd ribosomes, and small enigmatic genomes across a large radiation of phyla.</title>
        <authorList>
            <person name="Brown C.T."/>
            <person name="Hug L.A."/>
            <person name="Thomas B.C."/>
            <person name="Sharon I."/>
            <person name="Castelle C.J."/>
            <person name="Singh A."/>
            <person name="Wilkins M.J."/>
            <person name="Williams K.H."/>
            <person name="Banfield J.F."/>
        </authorList>
    </citation>
    <scope>NUCLEOTIDE SEQUENCE [LARGE SCALE GENOMIC DNA]</scope>
</reference>
<dbReference type="AlphaFoldDB" id="A0A0G0TC80"/>
<evidence type="ECO:0000313" key="8">
    <source>
        <dbReference type="Proteomes" id="UP000034664"/>
    </source>
</evidence>
<dbReference type="Pfam" id="PF01343">
    <property type="entry name" value="Peptidase_S49"/>
    <property type="match status" value="1"/>
</dbReference>
<evidence type="ECO:0000313" key="7">
    <source>
        <dbReference type="EMBL" id="KKR72436.1"/>
    </source>
</evidence>
<gene>
    <name evidence="7" type="ORF">UU14_C0005G0004</name>
</gene>
<dbReference type="GO" id="GO:0006508">
    <property type="term" value="P:proteolysis"/>
    <property type="evidence" value="ECO:0007669"/>
    <property type="project" value="UniProtKB-KW"/>
</dbReference>
<evidence type="ECO:0000256" key="5">
    <source>
        <dbReference type="SAM" id="Phobius"/>
    </source>
</evidence>
<evidence type="ECO:0000256" key="2">
    <source>
        <dbReference type="ARBA" id="ARBA00022670"/>
    </source>
</evidence>
<evidence type="ECO:0000256" key="1">
    <source>
        <dbReference type="ARBA" id="ARBA00008683"/>
    </source>
</evidence>
<proteinExistence type="inferred from homology"/>
<dbReference type="Proteomes" id="UP000034664">
    <property type="component" value="Unassembled WGS sequence"/>
</dbReference>
<dbReference type="EMBL" id="LBZM01000005">
    <property type="protein sequence ID" value="KKR72436.1"/>
    <property type="molecule type" value="Genomic_DNA"/>
</dbReference>
<evidence type="ECO:0000259" key="6">
    <source>
        <dbReference type="Pfam" id="PF01343"/>
    </source>
</evidence>
<dbReference type="Gene3D" id="6.20.330.10">
    <property type="match status" value="1"/>
</dbReference>
<feature type="domain" description="Peptidase S49" evidence="6">
    <location>
        <begin position="160"/>
        <end position="305"/>
    </location>
</feature>
<evidence type="ECO:0000256" key="4">
    <source>
        <dbReference type="ARBA" id="ARBA00022825"/>
    </source>
</evidence>
<keyword evidence="2" id="KW-0645">Protease</keyword>
<comment type="similarity">
    <text evidence="1">Belongs to the peptidase S49 family.</text>
</comment>
<accession>A0A0G0TC80</accession>
<comment type="caution">
    <text evidence="7">The sequence shown here is derived from an EMBL/GenBank/DDBJ whole genome shotgun (WGS) entry which is preliminary data.</text>
</comment>
<dbReference type="InterPro" id="IPR002142">
    <property type="entry name" value="Peptidase_S49"/>
</dbReference>
<protein>
    <recommendedName>
        <fullName evidence="6">Peptidase S49 domain-containing protein</fullName>
    </recommendedName>
</protein>
<name>A0A0G0TC80_9BACT</name>
<dbReference type="PATRIC" id="fig|1618482.3.peg.255"/>
<dbReference type="SUPFAM" id="SSF52096">
    <property type="entry name" value="ClpP/crotonase"/>
    <property type="match status" value="1"/>
</dbReference>
<keyword evidence="5" id="KW-0812">Transmembrane</keyword>
<dbReference type="PANTHER" id="PTHR42987:SF7">
    <property type="entry name" value="SIGNAL PEPTIDE PEPTIDASE SPPA-RELATED"/>
    <property type="match status" value="1"/>
</dbReference>
<sequence>MSDDIAKTLLPQPPKPPYESRRRNFFSSVVSVIKGIASMFSSVVKILFAIVGILFLVSFISELSIGDQETTTYQEVLYGYGPETIAVIDLNGMILDAVPQGPFDYVTESQLITPRRVLKLFEGIKADPNVKAVVLRINSPGGSVTASDEIYQTIKRFREETQIPVIISQGEIAASGGYYISLAGDTIVSDTTTLTGSIGVIASMLNFQELANEYGVKEIAVTSGDNKNFFSPFQEMSEEERSIMQRLIDEAYVQFLSRIRESRNVNELVLTELADGRPLTGKQAYEAQLVDELGNLYDSVELARRETGYPDAQVVEYTDQGIFESLFGVVSKPLMNKLPLTFLDPYAMLRGKPAYLYGGM</sequence>
<dbReference type="NCBIfam" id="TIGR00706">
    <property type="entry name" value="SppA_dom"/>
    <property type="match status" value="1"/>
</dbReference>
<dbReference type="InterPro" id="IPR004635">
    <property type="entry name" value="Pept_S49_SppA"/>
</dbReference>
<keyword evidence="5" id="KW-1133">Transmembrane helix</keyword>